<dbReference type="RefSeq" id="WP_071163395.1">
    <property type="nucleotide sequence ID" value="NZ_CP017812.1"/>
</dbReference>
<evidence type="ECO:0000313" key="4">
    <source>
        <dbReference type="Proteomes" id="UP000176288"/>
    </source>
</evidence>
<feature type="transmembrane region" description="Helical" evidence="2">
    <location>
        <begin position="222"/>
        <end position="245"/>
    </location>
</feature>
<protein>
    <submittedName>
        <fullName evidence="3">Uncharacterized protein</fullName>
    </submittedName>
</protein>
<dbReference type="AlphaFoldDB" id="A0A1D9MIB2"/>
<accession>A0A1D9MIB2</accession>
<feature type="transmembrane region" description="Helical" evidence="2">
    <location>
        <begin position="179"/>
        <end position="201"/>
    </location>
</feature>
<keyword evidence="2" id="KW-0472">Membrane</keyword>
<keyword evidence="2" id="KW-0812">Transmembrane</keyword>
<proteinExistence type="predicted"/>
<feature type="compositionally biased region" description="Basic and acidic residues" evidence="1">
    <location>
        <begin position="348"/>
        <end position="395"/>
    </location>
</feature>
<dbReference type="Proteomes" id="UP000176288">
    <property type="component" value="Chromosome"/>
</dbReference>
<evidence type="ECO:0000313" key="3">
    <source>
        <dbReference type="EMBL" id="AOZ71929.1"/>
    </source>
</evidence>
<keyword evidence="2" id="KW-1133">Transmembrane helix</keyword>
<evidence type="ECO:0000256" key="2">
    <source>
        <dbReference type="SAM" id="Phobius"/>
    </source>
</evidence>
<name>A0A1D9MIB2_9ACTO</name>
<dbReference type="STRING" id="1912795.BK816_00345"/>
<feature type="transmembrane region" description="Helical" evidence="2">
    <location>
        <begin position="52"/>
        <end position="74"/>
    </location>
</feature>
<feature type="region of interest" description="Disordered" evidence="1">
    <location>
        <begin position="333"/>
        <end position="422"/>
    </location>
</feature>
<dbReference type="KEGG" id="avu:BK816_00345"/>
<evidence type="ECO:0000256" key="1">
    <source>
        <dbReference type="SAM" id="MobiDB-lite"/>
    </source>
</evidence>
<feature type="transmembrane region" description="Helical" evidence="2">
    <location>
        <begin position="138"/>
        <end position="167"/>
    </location>
</feature>
<reference evidence="3 4" key="1">
    <citation type="submission" date="2016-10" db="EMBL/GenBank/DDBJ databases">
        <title>Actinomyces aegypiusis sp. nov., isolated from the Aegypius monachus in Qinghai Tibet Plateau China.</title>
        <authorList>
            <person name="Wang Y."/>
        </authorList>
    </citation>
    <scope>NUCLEOTIDE SEQUENCE [LARGE SCALE GENOMIC DNA]</scope>
    <source>
        <strain evidence="3 4">VUL4_3</strain>
    </source>
</reference>
<sequence>MNFDKLTDVVDSLDAVGFLLPLLVILAWFGWRRFTLGKTVPSYEFRQVTATVITPLIGLFFAMLFGALTFRFGTLPDANGDLVKMGFAFNTNEGALFAVASMWMGLVGFYLADRLLFETVFRNFSGSRRSTDLRERKVADLLPPGGLAFMALFALLSLACFVSLQAFLPGTSRVIVWAWIYYLVAFALAAVTCYYTLLHLVNRLPSVTLNARGDLAARRMTALRYAIGWIWGCVLVMLAAFQTFYGLQLTDAGVARSAMLVSVVLALATSVWLFWQARRIGGGRVSARLEDVLEKDYAGVRTSGGNRLKEQTVFARLQTLDISHGLTTLFGDAGGPGFGDFDEDDEPERQPKRQTQGKDRGRDNGRADDESRPTGDGEAQGRGKAQGESRTDGRKRGTVHKQQLPPVGEEEIVLDQIKNVSH</sequence>
<dbReference type="EMBL" id="CP017812">
    <property type="protein sequence ID" value="AOZ71929.1"/>
    <property type="molecule type" value="Genomic_DNA"/>
</dbReference>
<feature type="transmembrane region" description="Helical" evidence="2">
    <location>
        <begin position="94"/>
        <end position="117"/>
    </location>
</feature>
<keyword evidence="4" id="KW-1185">Reference proteome</keyword>
<gene>
    <name evidence="3" type="ORF">BK816_00345</name>
</gene>
<feature type="transmembrane region" description="Helical" evidence="2">
    <location>
        <begin position="257"/>
        <end position="275"/>
    </location>
</feature>
<organism evidence="3 4">
    <name type="scientific">Boudabousia tangfeifanii</name>
    <dbReference type="NCBI Taxonomy" id="1912795"/>
    <lineage>
        <taxon>Bacteria</taxon>
        <taxon>Bacillati</taxon>
        <taxon>Actinomycetota</taxon>
        <taxon>Actinomycetes</taxon>
        <taxon>Actinomycetales</taxon>
        <taxon>Actinomycetaceae</taxon>
        <taxon>Boudabousia</taxon>
    </lineage>
</organism>
<feature type="transmembrane region" description="Helical" evidence="2">
    <location>
        <begin position="12"/>
        <end position="31"/>
    </location>
</feature>